<dbReference type="PANTHER" id="PTHR43130">
    <property type="entry name" value="ARAC-FAMILY TRANSCRIPTIONAL REGULATOR"/>
    <property type="match status" value="1"/>
</dbReference>
<dbReference type="KEGG" id="lmoi:VV02_01770"/>
<evidence type="ECO:0000313" key="3">
    <source>
        <dbReference type="Proteomes" id="UP000066480"/>
    </source>
</evidence>
<reference evidence="2 3" key="1">
    <citation type="submission" date="2015-03" db="EMBL/GenBank/DDBJ databases">
        <title>Luteipulveratus halotolerans sp. nov., a novel actinobacterium (Dermacoccaceae) from Sarawak, Malaysia.</title>
        <authorList>
            <person name="Juboi H."/>
            <person name="Basik A."/>
            <person name="Shamsul S.S."/>
            <person name="Arnold P."/>
            <person name="Schmitt E.K."/>
            <person name="Sanglier J.-J."/>
            <person name="Yeo T."/>
        </authorList>
    </citation>
    <scope>NUCLEOTIDE SEQUENCE [LARGE SCALE GENOMIC DNA]</scope>
    <source>
        <strain evidence="2 3">MN07-A0370</strain>
    </source>
</reference>
<dbReference type="CDD" id="cd03139">
    <property type="entry name" value="GATase1_PfpI_2"/>
    <property type="match status" value="1"/>
</dbReference>
<dbReference type="InterPro" id="IPR029062">
    <property type="entry name" value="Class_I_gatase-like"/>
</dbReference>
<dbReference type="EMBL" id="CP011112">
    <property type="protein sequence ID" value="AKU14889.1"/>
    <property type="molecule type" value="Genomic_DNA"/>
</dbReference>
<dbReference type="AlphaFoldDB" id="A0A0K1JDV6"/>
<dbReference type="STRING" id="571913.VV02_01770"/>
<evidence type="ECO:0000259" key="1">
    <source>
        <dbReference type="Pfam" id="PF01965"/>
    </source>
</evidence>
<evidence type="ECO:0000313" key="2">
    <source>
        <dbReference type="EMBL" id="AKU14889.1"/>
    </source>
</evidence>
<dbReference type="PANTHER" id="PTHR43130:SF2">
    <property type="entry name" value="DJ-1_PFPI DOMAIN-CONTAINING PROTEIN"/>
    <property type="match status" value="1"/>
</dbReference>
<name>A0A0K1JDV6_9MICO</name>
<accession>A0A0K1JDV6</accession>
<feature type="domain" description="DJ-1/PfpI" evidence="1">
    <location>
        <begin position="3"/>
        <end position="164"/>
    </location>
</feature>
<dbReference type="OrthoDB" id="3194870at2"/>
<gene>
    <name evidence="2" type="ORF">VV02_01770</name>
</gene>
<dbReference type="Proteomes" id="UP000066480">
    <property type="component" value="Chromosome"/>
</dbReference>
<dbReference type="InterPro" id="IPR002818">
    <property type="entry name" value="DJ-1/PfpI"/>
</dbReference>
<dbReference type="InterPro" id="IPR052158">
    <property type="entry name" value="INH-QAR"/>
</dbReference>
<dbReference type="Pfam" id="PF01965">
    <property type="entry name" value="DJ-1_PfpI"/>
    <property type="match status" value="1"/>
</dbReference>
<proteinExistence type="predicted"/>
<protein>
    <recommendedName>
        <fullName evidence="1">DJ-1/PfpI domain-containing protein</fullName>
    </recommendedName>
</protein>
<sequence length="215" mass="23058">MTTVVIPLYDRFTALDVVGPYQMLACTPGVEVVFAAAEAGPVWDDLHLLQLQAVSLSEAPAPDVIVVPGGPGTIDNLTGRIPAWLNEVHPHARWTTSVCSGSIVLAAAGLLKGLRATTHYRHLKALEMFGATPTEERVVEELDSRIITAAGVSSGIDMALRLVELIADRRIAQAVQLWTEYDPQPPFDSGSPAKATEDVRDLAAAYELAARQRPA</sequence>
<dbReference type="RefSeq" id="WP_052589446.1">
    <property type="nucleotide sequence ID" value="NZ_CP011112.1"/>
</dbReference>
<keyword evidence="3" id="KW-1185">Reference proteome</keyword>
<dbReference type="SUPFAM" id="SSF52317">
    <property type="entry name" value="Class I glutamine amidotransferase-like"/>
    <property type="match status" value="1"/>
</dbReference>
<organism evidence="2 3">
    <name type="scientific">Luteipulveratus mongoliensis</name>
    <dbReference type="NCBI Taxonomy" id="571913"/>
    <lineage>
        <taxon>Bacteria</taxon>
        <taxon>Bacillati</taxon>
        <taxon>Actinomycetota</taxon>
        <taxon>Actinomycetes</taxon>
        <taxon>Micrococcales</taxon>
        <taxon>Dermacoccaceae</taxon>
        <taxon>Luteipulveratus</taxon>
    </lineage>
</organism>
<dbReference type="PATRIC" id="fig|571913.6.peg.363"/>
<dbReference type="Gene3D" id="3.40.50.880">
    <property type="match status" value="1"/>
</dbReference>
<dbReference type="GO" id="GO:0006355">
    <property type="term" value="P:regulation of DNA-templated transcription"/>
    <property type="evidence" value="ECO:0007669"/>
    <property type="project" value="TreeGrafter"/>
</dbReference>